<dbReference type="OrthoDB" id="4125991at2"/>
<dbReference type="InterPro" id="IPR036249">
    <property type="entry name" value="Thioredoxin-like_sf"/>
</dbReference>
<organism evidence="1 2">
    <name type="scientific">Streptomyces piniterrae</name>
    <dbReference type="NCBI Taxonomy" id="2571125"/>
    <lineage>
        <taxon>Bacteria</taxon>
        <taxon>Bacillati</taxon>
        <taxon>Actinomycetota</taxon>
        <taxon>Actinomycetes</taxon>
        <taxon>Kitasatosporales</taxon>
        <taxon>Streptomycetaceae</taxon>
        <taxon>Streptomyces</taxon>
    </lineage>
</organism>
<evidence type="ECO:0000313" key="2">
    <source>
        <dbReference type="Proteomes" id="UP000308697"/>
    </source>
</evidence>
<proteinExistence type="predicted"/>
<dbReference type="EMBL" id="SUMB01000003">
    <property type="protein sequence ID" value="TJZ55676.1"/>
    <property type="molecule type" value="Genomic_DNA"/>
</dbReference>
<dbReference type="Gene3D" id="3.40.30.10">
    <property type="entry name" value="Glutaredoxin"/>
    <property type="match status" value="1"/>
</dbReference>
<dbReference type="Proteomes" id="UP000308697">
    <property type="component" value="Unassembled WGS sequence"/>
</dbReference>
<dbReference type="AlphaFoldDB" id="A0A4U0NMN7"/>
<dbReference type="Pfam" id="PF22234">
    <property type="entry name" value="Rv2466c-like"/>
    <property type="match status" value="1"/>
</dbReference>
<sequence>MTSQTSGSARHTVDFYFDPICPFAWISSRWILEVEQHRDLDLRFRVMSLSVLNEGRADLPEKYRELLDEGWGPVRVCIAAAQEHGEDVLRDLYTALGTRLHNEGREDTAAVIEEALAEVGLPVELALAAGREAYDDALRKSHHQGMDPVGEDVGTPTVHIDGVAFFGPVLTAIPRGEEAVRVFDGARLLAGYDKFFELKRTRTGDLDFS</sequence>
<dbReference type="RefSeq" id="WP_136739487.1">
    <property type="nucleotide sequence ID" value="NZ_SUMB01000003.1"/>
</dbReference>
<evidence type="ECO:0000313" key="1">
    <source>
        <dbReference type="EMBL" id="TJZ55676.1"/>
    </source>
</evidence>
<reference evidence="1 2" key="1">
    <citation type="submission" date="2019-04" db="EMBL/GenBank/DDBJ databases">
        <title>Streptomyces piniterrae sp. nov., a heliquinomycin-producing actinomycete isolated from rhizosphere soil of Pinus yunnanensis.</title>
        <authorList>
            <person name="Zhuang X."/>
            <person name="Zhao J."/>
        </authorList>
    </citation>
    <scope>NUCLEOTIDE SEQUENCE [LARGE SCALE GENOMIC DNA]</scope>
    <source>
        <strain evidence="2">jys28</strain>
    </source>
</reference>
<accession>A0A4U0NMN7</accession>
<dbReference type="InterPro" id="IPR053977">
    <property type="entry name" value="Rv2466c-like"/>
</dbReference>
<keyword evidence="2" id="KW-1185">Reference proteome</keyword>
<comment type="caution">
    <text evidence="1">The sequence shown here is derived from an EMBL/GenBank/DDBJ whole genome shotgun (WGS) entry which is preliminary data.</text>
</comment>
<protein>
    <submittedName>
        <fullName evidence="1">DsbA family protein</fullName>
    </submittedName>
</protein>
<dbReference type="SUPFAM" id="SSF52833">
    <property type="entry name" value="Thioredoxin-like"/>
    <property type="match status" value="1"/>
</dbReference>
<name>A0A4U0NMN7_9ACTN</name>
<gene>
    <name evidence="1" type="ORF">FCH28_10120</name>
</gene>